<sequence length="475" mass="56028">MKDNIRNALEAEREKEQGNVLFSKGDYELAIFHYSRSINYMPKCSILFTNRSLAYFKIGSYQKSLEDALKAKELDEKNLKSYYRICEAYYALNDMENYQKYEKLYKEKKHKQGDDIKRVKEIKNQSGKKKEKNILPMQIESTMKLPPPHERVDTNLENIKEKGIKKSDELMHICEKKDENNKFIFFNQPKIHDNASNFKFEKKPYKNNFLIEEVYDFDMNKKQKNLLNGNTTKKKKNEDFYSNDTAAKRILINHSDIHNDAELFVNEFRNIFMHPTNTISVHIQKETKEIKYWNYANEDLKFLKKKADDFFSGKKFDSAMELYNEIIKQHDSENGIHYCTVLSNRSACHIELKKIRSALCDVSKTLNILFTFFEKHRKNITSVDAHVPVSPSVHEKELAFAQIDIDVYRGPKGIYSQAHKLLIKLLFRYVKFSHLYEKNGFMIPSPHQVDTLGRMKGICYINSGEFEKVINIISR</sequence>
<dbReference type="InterPro" id="IPR019734">
    <property type="entry name" value="TPR_rpt"/>
</dbReference>
<dbReference type="GeneID" id="39746185"/>
<name>A0A1Y1JHB7_PLAGO</name>
<proteinExistence type="predicted"/>
<accession>A0A1Y1JHB7</accession>
<dbReference type="EMBL" id="BDQF01000004">
    <property type="protein sequence ID" value="GAW79474.1"/>
    <property type="molecule type" value="Genomic_DNA"/>
</dbReference>
<dbReference type="SUPFAM" id="SSF48452">
    <property type="entry name" value="TPR-like"/>
    <property type="match status" value="2"/>
</dbReference>
<evidence type="ECO:0000256" key="2">
    <source>
        <dbReference type="ARBA" id="ARBA00022803"/>
    </source>
</evidence>
<gene>
    <name evidence="4" type="ORF">PGO_040740</name>
</gene>
<dbReference type="Gene3D" id="1.25.40.10">
    <property type="entry name" value="Tetratricopeptide repeat domain"/>
    <property type="match status" value="2"/>
</dbReference>
<dbReference type="OMA" id="GIYSQAH"/>
<dbReference type="GO" id="GO:0051879">
    <property type="term" value="F:Hsp90 protein binding"/>
    <property type="evidence" value="ECO:0007669"/>
    <property type="project" value="TreeGrafter"/>
</dbReference>
<dbReference type="SMART" id="SM00028">
    <property type="entry name" value="TPR"/>
    <property type="match status" value="3"/>
</dbReference>
<protein>
    <submittedName>
        <fullName evidence="4">Uncharacterized protein</fullName>
    </submittedName>
</protein>
<evidence type="ECO:0000313" key="5">
    <source>
        <dbReference type="Proteomes" id="UP000195521"/>
    </source>
</evidence>
<dbReference type="PROSITE" id="PS50005">
    <property type="entry name" value="TPR"/>
    <property type="match status" value="1"/>
</dbReference>
<dbReference type="InterPro" id="IPR011990">
    <property type="entry name" value="TPR-like_helical_dom_sf"/>
</dbReference>
<dbReference type="RefSeq" id="XP_028542063.1">
    <property type="nucleotide sequence ID" value="XM_028686262.1"/>
</dbReference>
<organism evidence="4 5">
    <name type="scientific">Plasmodium gonderi</name>
    <dbReference type="NCBI Taxonomy" id="77519"/>
    <lineage>
        <taxon>Eukaryota</taxon>
        <taxon>Sar</taxon>
        <taxon>Alveolata</taxon>
        <taxon>Apicomplexa</taxon>
        <taxon>Aconoidasida</taxon>
        <taxon>Haemosporida</taxon>
        <taxon>Plasmodiidae</taxon>
        <taxon>Plasmodium</taxon>
        <taxon>Plasmodium (Plasmodium)</taxon>
    </lineage>
</organism>
<dbReference type="PANTHER" id="PTHR22904:SF523">
    <property type="entry name" value="STRESS-INDUCED-PHOSPHOPROTEIN 1"/>
    <property type="match status" value="1"/>
</dbReference>
<keyword evidence="1" id="KW-0677">Repeat</keyword>
<dbReference type="AlphaFoldDB" id="A0A1Y1JHB7"/>
<dbReference type="PANTHER" id="PTHR22904">
    <property type="entry name" value="TPR REPEAT CONTAINING PROTEIN"/>
    <property type="match status" value="1"/>
</dbReference>
<dbReference type="Proteomes" id="UP000195521">
    <property type="component" value="Unassembled WGS sequence"/>
</dbReference>
<comment type="caution">
    <text evidence="4">The sequence shown here is derived from an EMBL/GenBank/DDBJ whole genome shotgun (WGS) entry which is preliminary data.</text>
</comment>
<evidence type="ECO:0000313" key="4">
    <source>
        <dbReference type="EMBL" id="GAW79474.1"/>
    </source>
</evidence>
<reference evidence="5" key="1">
    <citation type="submission" date="2017-04" db="EMBL/GenBank/DDBJ databases">
        <title>Plasmodium gonderi genome.</title>
        <authorList>
            <person name="Arisue N."/>
            <person name="Honma H."/>
            <person name="Kawai S."/>
            <person name="Tougan T."/>
            <person name="Tanabe K."/>
            <person name="Horii T."/>
        </authorList>
    </citation>
    <scope>NUCLEOTIDE SEQUENCE [LARGE SCALE GENOMIC DNA]</scope>
    <source>
        <strain evidence="5">ATCC 30045</strain>
    </source>
</reference>
<dbReference type="OrthoDB" id="2017782at2759"/>
<keyword evidence="2 3" id="KW-0802">TPR repeat</keyword>
<evidence type="ECO:0000256" key="3">
    <source>
        <dbReference type="PROSITE-ProRule" id="PRU00339"/>
    </source>
</evidence>
<keyword evidence="5" id="KW-1185">Reference proteome</keyword>
<feature type="repeat" description="TPR" evidence="3">
    <location>
        <begin position="11"/>
        <end position="44"/>
    </location>
</feature>
<evidence type="ECO:0000256" key="1">
    <source>
        <dbReference type="ARBA" id="ARBA00022737"/>
    </source>
</evidence>